<keyword evidence="2" id="KW-0808">Transferase</keyword>
<dbReference type="InterPro" id="IPR011009">
    <property type="entry name" value="Kinase-like_dom_sf"/>
</dbReference>
<name>A0A0A2K9S6_PENIT</name>
<sequence>MITGLGHGPIPSPSGEGASSLSSLVYVYHPSNICKMDFDNLAKQQSDRIFQLWIQNLLGNSPEILAGKLASRHCPGSTPITASRLPNGAFNICYRVTFKNDHRVVVRFVGLGRVIARNEKVEDEVALMQYLAQHTAIPVPNILGSGKCAVGPYIVMDFVEGKPLSGYLTDASQPTVTLSSVISMSVLRRAYSDMAKILLELSKPEFPYIGAIRQDKSGEWTVQKRPLTFNMNRLAQFSNIPLKVFERGCFSNAADYFEELARHQLYHLELQRNDAVTDEVDCRKKYIARCLFRKLSREISKEHCRGPFRLYCDDLRPDNVLFDASSLTVTGVVDWEFAYAAPVEFTLAAPCWLLLESPEDWEPDLDQFLLRFMPRLRTFLEVLNHCEAKKIQDGSLSESQRLSTAMEKSLETGLFWICLASRHSSMFDEIYWSFIDSRFYGPFTTIEDRLGLLSAEERLNIDAIVESKMRQASEGTLISHYSIDELIDL</sequence>
<dbReference type="OMA" id="WEPDLDQ"/>
<dbReference type="Gene3D" id="3.30.200.20">
    <property type="entry name" value="Phosphorylase Kinase, domain 1"/>
    <property type="match status" value="1"/>
</dbReference>
<protein>
    <submittedName>
        <fullName evidence="2">Aminoglycoside phosphotransferase</fullName>
    </submittedName>
</protein>
<evidence type="ECO:0000313" key="2">
    <source>
        <dbReference type="EMBL" id="KGO64592.1"/>
    </source>
</evidence>
<keyword evidence="3" id="KW-1185">Reference proteome</keyword>
<dbReference type="OrthoDB" id="5412996at2759"/>
<dbReference type="Proteomes" id="UP000030104">
    <property type="component" value="Unassembled WGS sequence"/>
</dbReference>
<dbReference type="InterPro" id="IPR051678">
    <property type="entry name" value="AGP_Transferase"/>
</dbReference>
<dbReference type="PANTHER" id="PTHR21310:SF37">
    <property type="entry name" value="AMINOGLYCOSIDE PHOSPHOTRANSFERASE DOMAIN-CONTAINING PROTEIN"/>
    <property type="match status" value="1"/>
</dbReference>
<evidence type="ECO:0000313" key="3">
    <source>
        <dbReference type="Proteomes" id="UP000030104"/>
    </source>
</evidence>
<proteinExistence type="predicted"/>
<feature type="domain" description="Aminoglycoside phosphotransferase" evidence="1">
    <location>
        <begin position="83"/>
        <end position="356"/>
    </location>
</feature>
<gene>
    <name evidence="2" type="ORF">PITC_093190</name>
</gene>
<accession>A0A0A2K9S6</accession>
<dbReference type="PhylomeDB" id="A0A0A2K9S6"/>
<dbReference type="PANTHER" id="PTHR21310">
    <property type="entry name" value="AMINOGLYCOSIDE PHOSPHOTRANSFERASE-RELATED-RELATED"/>
    <property type="match status" value="1"/>
</dbReference>
<dbReference type="Gene3D" id="3.90.1200.10">
    <property type="match status" value="1"/>
</dbReference>
<reference evidence="2 3" key="1">
    <citation type="journal article" date="2015" name="Mol. Plant Microbe Interact.">
        <title>Genome, transcriptome, and functional analyses of Penicillium expansum provide new insights into secondary metabolism and pathogenicity.</title>
        <authorList>
            <person name="Ballester A.R."/>
            <person name="Marcet-Houben M."/>
            <person name="Levin E."/>
            <person name="Sela N."/>
            <person name="Selma-Lazaro C."/>
            <person name="Carmona L."/>
            <person name="Wisniewski M."/>
            <person name="Droby S."/>
            <person name="Gonzalez-Candelas L."/>
            <person name="Gabaldon T."/>
        </authorList>
    </citation>
    <scope>NUCLEOTIDE SEQUENCE [LARGE SCALE GENOMIC DNA]</scope>
    <source>
        <strain evidence="2 3">PHI-1</strain>
    </source>
</reference>
<organism evidence="2 3">
    <name type="scientific">Penicillium italicum</name>
    <name type="common">Blue mold</name>
    <dbReference type="NCBI Taxonomy" id="40296"/>
    <lineage>
        <taxon>Eukaryota</taxon>
        <taxon>Fungi</taxon>
        <taxon>Dikarya</taxon>
        <taxon>Ascomycota</taxon>
        <taxon>Pezizomycotina</taxon>
        <taxon>Eurotiomycetes</taxon>
        <taxon>Eurotiomycetidae</taxon>
        <taxon>Eurotiales</taxon>
        <taxon>Aspergillaceae</taxon>
        <taxon>Penicillium</taxon>
    </lineage>
</organism>
<dbReference type="AlphaFoldDB" id="A0A0A2K9S6"/>
<dbReference type="SUPFAM" id="SSF56112">
    <property type="entry name" value="Protein kinase-like (PK-like)"/>
    <property type="match status" value="1"/>
</dbReference>
<dbReference type="InterPro" id="IPR002575">
    <property type="entry name" value="Aminoglycoside_PTrfase"/>
</dbReference>
<dbReference type="GO" id="GO:0016740">
    <property type="term" value="F:transferase activity"/>
    <property type="evidence" value="ECO:0007669"/>
    <property type="project" value="UniProtKB-KW"/>
</dbReference>
<dbReference type="Pfam" id="PF01636">
    <property type="entry name" value="APH"/>
    <property type="match status" value="1"/>
</dbReference>
<dbReference type="HOGENOM" id="CLU_028906_4_1_1"/>
<dbReference type="STRING" id="40296.A0A0A2K9S6"/>
<dbReference type="EMBL" id="JQGA01001571">
    <property type="protein sequence ID" value="KGO64592.1"/>
    <property type="molecule type" value="Genomic_DNA"/>
</dbReference>
<comment type="caution">
    <text evidence="2">The sequence shown here is derived from an EMBL/GenBank/DDBJ whole genome shotgun (WGS) entry which is preliminary data.</text>
</comment>
<evidence type="ECO:0000259" key="1">
    <source>
        <dbReference type="Pfam" id="PF01636"/>
    </source>
</evidence>